<dbReference type="Proteomes" id="UP000249633">
    <property type="component" value="Unassembled WGS sequence"/>
</dbReference>
<organism evidence="2 3">
    <name type="scientific">Roseateles depolymerans</name>
    <dbReference type="NCBI Taxonomy" id="76731"/>
    <lineage>
        <taxon>Bacteria</taxon>
        <taxon>Pseudomonadati</taxon>
        <taxon>Pseudomonadota</taxon>
        <taxon>Betaproteobacteria</taxon>
        <taxon>Burkholderiales</taxon>
        <taxon>Sphaerotilaceae</taxon>
        <taxon>Roseateles</taxon>
    </lineage>
</organism>
<gene>
    <name evidence="2" type="ORF">DI603_18135</name>
</gene>
<dbReference type="EMBL" id="QFOD01000020">
    <property type="protein sequence ID" value="PZP28883.1"/>
    <property type="molecule type" value="Genomic_DNA"/>
</dbReference>
<name>A0A2W5DEP8_9BURK</name>
<evidence type="ECO:0000313" key="3">
    <source>
        <dbReference type="Proteomes" id="UP000249633"/>
    </source>
</evidence>
<sequence length="149" mass="16322">MANLATALKSEIARIARKELRDEFASLRKTVTGHRTDIAKLKRELTAANQELRRLRREVARNAPAVEAAGEPDASKFRYSAERLAASRAKLGLSAEDYGLLVGSSGLSVYKWERGVKPRQRFMPALAAAFKMGKREAAARLQAIKAAAA</sequence>
<dbReference type="AlphaFoldDB" id="A0A2W5DEP8"/>
<protein>
    <recommendedName>
        <fullName evidence="4">XRE family transcriptional regulator</fullName>
    </recommendedName>
</protein>
<feature type="coiled-coil region" evidence="1">
    <location>
        <begin position="31"/>
        <end position="62"/>
    </location>
</feature>
<evidence type="ECO:0008006" key="4">
    <source>
        <dbReference type="Google" id="ProtNLM"/>
    </source>
</evidence>
<dbReference type="GO" id="GO:0003677">
    <property type="term" value="F:DNA binding"/>
    <property type="evidence" value="ECO:0007669"/>
    <property type="project" value="InterPro"/>
</dbReference>
<dbReference type="InterPro" id="IPR010982">
    <property type="entry name" value="Lambda_DNA-bd_dom_sf"/>
</dbReference>
<dbReference type="Gene3D" id="1.10.260.40">
    <property type="entry name" value="lambda repressor-like DNA-binding domains"/>
    <property type="match status" value="1"/>
</dbReference>
<keyword evidence="1" id="KW-0175">Coiled coil</keyword>
<accession>A0A2W5DEP8</accession>
<evidence type="ECO:0000313" key="2">
    <source>
        <dbReference type="EMBL" id="PZP28883.1"/>
    </source>
</evidence>
<reference evidence="2 3" key="1">
    <citation type="submission" date="2017-08" db="EMBL/GenBank/DDBJ databases">
        <title>Infants hospitalized years apart are colonized by the same room-sourced microbial strains.</title>
        <authorList>
            <person name="Brooks B."/>
            <person name="Olm M.R."/>
            <person name="Firek B.A."/>
            <person name="Baker R."/>
            <person name="Thomas B.C."/>
            <person name="Morowitz M.J."/>
            <person name="Banfield J.F."/>
        </authorList>
    </citation>
    <scope>NUCLEOTIDE SEQUENCE [LARGE SCALE GENOMIC DNA]</scope>
    <source>
        <strain evidence="2">S2_012_000_R2_81</strain>
    </source>
</reference>
<proteinExistence type="predicted"/>
<evidence type="ECO:0000256" key="1">
    <source>
        <dbReference type="SAM" id="Coils"/>
    </source>
</evidence>
<comment type="caution">
    <text evidence="2">The sequence shown here is derived from an EMBL/GenBank/DDBJ whole genome shotgun (WGS) entry which is preliminary data.</text>
</comment>